<evidence type="ECO:0008006" key="2">
    <source>
        <dbReference type="Google" id="ProtNLM"/>
    </source>
</evidence>
<dbReference type="PANTHER" id="PTHR17985:SF8">
    <property type="entry name" value="TRANSPORT AND GOLGI ORGANIZATION PROTEIN 2 HOMOLOG"/>
    <property type="match status" value="1"/>
</dbReference>
<reference evidence="1" key="1">
    <citation type="submission" date="2018-06" db="EMBL/GenBank/DDBJ databases">
        <authorList>
            <person name="Zhirakovskaya E."/>
        </authorList>
    </citation>
    <scope>NUCLEOTIDE SEQUENCE</scope>
</reference>
<accession>A0A3B0XD02</accession>
<dbReference type="AlphaFoldDB" id="A0A3B0XD02"/>
<gene>
    <name evidence="1" type="ORF">MNBD_GAMMA11-2679</name>
</gene>
<proteinExistence type="predicted"/>
<dbReference type="EMBL" id="UOFG01000164">
    <property type="protein sequence ID" value="VAW62203.1"/>
    <property type="molecule type" value="Genomic_DNA"/>
</dbReference>
<dbReference type="InterPro" id="IPR008551">
    <property type="entry name" value="TANGO2"/>
</dbReference>
<protein>
    <recommendedName>
        <fullName evidence="2">COG3332</fullName>
    </recommendedName>
</protein>
<organism evidence="1">
    <name type="scientific">hydrothermal vent metagenome</name>
    <dbReference type="NCBI Taxonomy" id="652676"/>
    <lineage>
        <taxon>unclassified sequences</taxon>
        <taxon>metagenomes</taxon>
        <taxon>ecological metagenomes</taxon>
    </lineage>
</organism>
<evidence type="ECO:0000313" key="1">
    <source>
        <dbReference type="EMBL" id="VAW62203.1"/>
    </source>
</evidence>
<name>A0A3B0XD02_9ZZZZ</name>
<sequence>MCTLSWLLNDDGYEVFFNRDEQHTRAQAIAPSLHTNINVIMPIDPQGLGSWIGSNLQGNTLCLLNNYQKQQAMNSQRNYISRGQLIPELLQLSDLSNIEYSLNALDLNNFLAFFLCVFPEDLTSTHNTPAIYQWDGNKLTQEHVKQPVISSSVEAADVIKMRTAVFYDIIKASDSCQSHLKYHSSHVPEKGYQSVCMHRKDAQTQSLTHISVNHEIRFRYLDGAPCENHDWVDITYPKKKSLNAKKMEASGCV</sequence>
<dbReference type="Pfam" id="PF05742">
    <property type="entry name" value="TANGO2"/>
    <property type="match status" value="1"/>
</dbReference>
<dbReference type="PANTHER" id="PTHR17985">
    <property type="entry name" value="SER/THR-RICH PROTEIN T10 IN DGCR REGION"/>
    <property type="match status" value="1"/>
</dbReference>